<gene>
    <name evidence="1" type="ORF">L323_19800</name>
</gene>
<dbReference type="EMBL" id="ATAY01000098">
    <property type="protein sequence ID" value="EPR07664.1"/>
    <property type="molecule type" value="Genomic_DNA"/>
</dbReference>
<dbReference type="AlphaFoldDB" id="U4QWJ6"/>
<dbReference type="Proteomes" id="UP000016860">
    <property type="component" value="Unassembled WGS sequence"/>
</dbReference>
<evidence type="ECO:0000313" key="2">
    <source>
        <dbReference type="Proteomes" id="UP000016860"/>
    </source>
</evidence>
<organism evidence="1 2">
    <name type="scientific">Ruminiclostridium papyrosolvens C7</name>
    <dbReference type="NCBI Taxonomy" id="1330534"/>
    <lineage>
        <taxon>Bacteria</taxon>
        <taxon>Bacillati</taxon>
        <taxon>Bacillota</taxon>
        <taxon>Clostridia</taxon>
        <taxon>Eubacteriales</taxon>
        <taxon>Oscillospiraceae</taxon>
        <taxon>Ruminiclostridium</taxon>
    </lineage>
</organism>
<dbReference type="PATRIC" id="fig|1330534.3.peg.3932"/>
<comment type="caution">
    <text evidence="1">The sequence shown here is derived from an EMBL/GenBank/DDBJ whole genome shotgun (WGS) entry which is preliminary data.</text>
</comment>
<sequence length="208" mass="24408">MGSLAQTNVHFYYNTDAVENKFKERKAGDGVEFSIDKIIQIGVQAGVREALDRISKEKEEKRKSRFDRRLRNTDLLLKNYNKFVAHCNTALYTSKQLKQANAIDILDEVEDDEDEVYVRSIMRTRERTFLIVNHIKRILGYYKYITKSEPEKERKYRVLVGLYIDKKTYSQMAEELYCSTKTIERDRKEAIEELSVLIFGVDGLKLDA</sequence>
<reference evidence="1 2" key="1">
    <citation type="journal article" date="2013" name="Genome Announc.">
        <title>Draft Genome Sequence of the Cellulolytic Bacterium Clostridium papyrosolvens C7 (ATCC 700395).</title>
        <authorList>
            <person name="Zepeda V."/>
            <person name="Dassa B."/>
            <person name="Borovok I."/>
            <person name="Lamed R."/>
            <person name="Bayer E.A."/>
            <person name="Cate J.H."/>
        </authorList>
    </citation>
    <scope>NUCLEOTIDE SEQUENCE [LARGE SCALE GENOMIC DNA]</scope>
    <source>
        <strain evidence="1 2">C7</strain>
    </source>
</reference>
<dbReference type="STRING" id="1330534.L323_19800"/>
<accession>U4QWJ6</accession>
<protein>
    <submittedName>
        <fullName evidence="1">Uncharacterized protein</fullName>
    </submittedName>
</protein>
<evidence type="ECO:0000313" key="1">
    <source>
        <dbReference type="EMBL" id="EPR07664.1"/>
    </source>
</evidence>
<proteinExistence type="predicted"/>
<name>U4QWJ6_9FIRM</name>